<comment type="caution">
    <text evidence="1">The sequence shown here is derived from an EMBL/GenBank/DDBJ whole genome shotgun (WGS) entry which is preliminary data.</text>
</comment>
<dbReference type="Proteomes" id="UP001295684">
    <property type="component" value="Unassembled WGS sequence"/>
</dbReference>
<reference evidence="1" key="1">
    <citation type="submission" date="2023-07" db="EMBL/GenBank/DDBJ databases">
        <authorList>
            <consortium name="AG Swart"/>
            <person name="Singh M."/>
            <person name="Singh A."/>
            <person name="Seah K."/>
            <person name="Emmerich C."/>
        </authorList>
    </citation>
    <scope>NUCLEOTIDE SEQUENCE</scope>
    <source>
        <strain evidence="1">DP1</strain>
    </source>
</reference>
<organism evidence="1 2">
    <name type="scientific">Euplotes crassus</name>
    <dbReference type="NCBI Taxonomy" id="5936"/>
    <lineage>
        <taxon>Eukaryota</taxon>
        <taxon>Sar</taxon>
        <taxon>Alveolata</taxon>
        <taxon>Ciliophora</taxon>
        <taxon>Intramacronucleata</taxon>
        <taxon>Spirotrichea</taxon>
        <taxon>Hypotrichia</taxon>
        <taxon>Euplotida</taxon>
        <taxon>Euplotidae</taxon>
        <taxon>Moneuplotes</taxon>
    </lineage>
</organism>
<accession>A0AAD1XXZ4</accession>
<sequence>MVFKFFHRLLLRTRPSSKSLQTEVKSGRVTVQEKWYHHQLKLKSNKQNVAPGESYREIPYILSTKRDILFRAKEAHWNFWRRVFRIPVYKTKFMHKRYHPTRVIAYNPYGGYTHVKLPFITKCLFLLAIGIWIGYRYSMLCNDFEYRRYLYIMNPLLVHEIEKVDAKVKTFLWHLIWNEENQEYALCNFDLQKYFWMKWYGTKEVRQLKKMQEERMLEKEVNNFINLNLKEK</sequence>
<evidence type="ECO:0000313" key="1">
    <source>
        <dbReference type="EMBL" id="CAI2380260.1"/>
    </source>
</evidence>
<protein>
    <submittedName>
        <fullName evidence="1">Uncharacterized protein</fullName>
    </submittedName>
</protein>
<dbReference type="EMBL" id="CAMPGE010022207">
    <property type="protein sequence ID" value="CAI2380260.1"/>
    <property type="molecule type" value="Genomic_DNA"/>
</dbReference>
<name>A0AAD1XXZ4_EUPCR</name>
<proteinExistence type="predicted"/>
<dbReference type="AlphaFoldDB" id="A0AAD1XXZ4"/>
<evidence type="ECO:0000313" key="2">
    <source>
        <dbReference type="Proteomes" id="UP001295684"/>
    </source>
</evidence>
<gene>
    <name evidence="1" type="ORF">ECRASSUSDP1_LOCUS21692</name>
</gene>
<keyword evidence="2" id="KW-1185">Reference proteome</keyword>